<evidence type="ECO:0000313" key="2">
    <source>
        <dbReference type="Proteomes" id="UP001234297"/>
    </source>
</evidence>
<keyword evidence="2" id="KW-1185">Reference proteome</keyword>
<gene>
    <name evidence="1" type="ORF">MRB53_033508</name>
</gene>
<protein>
    <submittedName>
        <fullName evidence="1">Uncharacterized protein</fullName>
    </submittedName>
</protein>
<comment type="caution">
    <text evidence="1">The sequence shown here is derived from an EMBL/GenBank/DDBJ whole genome shotgun (WGS) entry which is preliminary data.</text>
</comment>
<name>A0ACC2KV36_PERAE</name>
<dbReference type="Proteomes" id="UP001234297">
    <property type="component" value="Chromosome 11"/>
</dbReference>
<sequence length="154" mass="16637">MSIEALAMAGADYVECGIDLDLSDSRDREDPPPHLLADDAFEKGHDDSSDGEWCDPDPLQSLITYRNVPGCTTVNPVEALAMAGADYVECGPVLNSKEVDQPPPPYLLVEEGLAKERNDISFGMEASFDEGRMKKKLVAWAKAVASFSVSSSIL</sequence>
<evidence type="ECO:0000313" key="1">
    <source>
        <dbReference type="EMBL" id="KAJ8624978.1"/>
    </source>
</evidence>
<reference evidence="1 2" key="1">
    <citation type="journal article" date="2022" name="Hortic Res">
        <title>A haplotype resolved chromosomal level avocado genome allows analysis of novel avocado genes.</title>
        <authorList>
            <person name="Nath O."/>
            <person name="Fletcher S.J."/>
            <person name="Hayward A."/>
            <person name="Shaw L.M."/>
            <person name="Masouleh A.K."/>
            <person name="Furtado A."/>
            <person name="Henry R.J."/>
            <person name="Mitter N."/>
        </authorList>
    </citation>
    <scope>NUCLEOTIDE SEQUENCE [LARGE SCALE GENOMIC DNA]</scope>
    <source>
        <strain evidence="2">cv. Hass</strain>
    </source>
</reference>
<dbReference type="EMBL" id="CM056819">
    <property type="protein sequence ID" value="KAJ8624978.1"/>
    <property type="molecule type" value="Genomic_DNA"/>
</dbReference>
<proteinExistence type="predicted"/>
<accession>A0ACC2KV36</accession>
<organism evidence="1 2">
    <name type="scientific">Persea americana</name>
    <name type="common">Avocado</name>
    <dbReference type="NCBI Taxonomy" id="3435"/>
    <lineage>
        <taxon>Eukaryota</taxon>
        <taxon>Viridiplantae</taxon>
        <taxon>Streptophyta</taxon>
        <taxon>Embryophyta</taxon>
        <taxon>Tracheophyta</taxon>
        <taxon>Spermatophyta</taxon>
        <taxon>Magnoliopsida</taxon>
        <taxon>Magnoliidae</taxon>
        <taxon>Laurales</taxon>
        <taxon>Lauraceae</taxon>
        <taxon>Persea</taxon>
    </lineage>
</organism>